<keyword evidence="3" id="KW-1185">Reference proteome</keyword>
<evidence type="ECO:0000313" key="2">
    <source>
        <dbReference type="EMBL" id="KAG7325844.1"/>
    </source>
</evidence>
<dbReference type="AlphaFoldDB" id="A0A9D3NPL8"/>
<protein>
    <submittedName>
        <fullName evidence="2">Uncharacterized protein</fullName>
    </submittedName>
</protein>
<sequence length="105" mass="11532">METGCGSPKDPSPSPSTFLRPYWEAEFKSQAQDKQTVEVVSMSRSQGNYEEEQGRCPPVQKAALFMAGYVTRCVFLTRHGFTGVEHPGNELLPPSPSAASIRVAR</sequence>
<organism evidence="2 3">
    <name type="scientific">Hemibagrus wyckioides</name>
    <dbReference type="NCBI Taxonomy" id="337641"/>
    <lineage>
        <taxon>Eukaryota</taxon>
        <taxon>Metazoa</taxon>
        <taxon>Chordata</taxon>
        <taxon>Craniata</taxon>
        <taxon>Vertebrata</taxon>
        <taxon>Euteleostomi</taxon>
        <taxon>Actinopterygii</taxon>
        <taxon>Neopterygii</taxon>
        <taxon>Teleostei</taxon>
        <taxon>Ostariophysi</taxon>
        <taxon>Siluriformes</taxon>
        <taxon>Bagridae</taxon>
        <taxon>Hemibagrus</taxon>
    </lineage>
</organism>
<evidence type="ECO:0000256" key="1">
    <source>
        <dbReference type="SAM" id="MobiDB-lite"/>
    </source>
</evidence>
<comment type="caution">
    <text evidence="2">The sequence shown here is derived from an EMBL/GenBank/DDBJ whole genome shotgun (WGS) entry which is preliminary data.</text>
</comment>
<evidence type="ECO:0000313" key="3">
    <source>
        <dbReference type="Proteomes" id="UP000824219"/>
    </source>
</evidence>
<proteinExistence type="predicted"/>
<name>A0A9D3NPL8_9TELE</name>
<dbReference type="Proteomes" id="UP000824219">
    <property type="component" value="Linkage Group LG12"/>
</dbReference>
<gene>
    <name evidence="2" type="ORF">KOW79_010769</name>
</gene>
<reference evidence="2 3" key="1">
    <citation type="submission" date="2021-06" db="EMBL/GenBank/DDBJ databases">
        <title>Chromosome-level genome assembly of the red-tail catfish (Hemibagrus wyckioides).</title>
        <authorList>
            <person name="Shao F."/>
        </authorList>
    </citation>
    <scope>NUCLEOTIDE SEQUENCE [LARGE SCALE GENOMIC DNA]</scope>
    <source>
        <strain evidence="2">EC202008001</strain>
        <tissue evidence="2">Blood</tissue>
    </source>
</reference>
<dbReference type="EMBL" id="JAHKSW010000012">
    <property type="protein sequence ID" value="KAG7325844.1"/>
    <property type="molecule type" value="Genomic_DNA"/>
</dbReference>
<accession>A0A9D3NPL8</accession>
<feature type="region of interest" description="Disordered" evidence="1">
    <location>
        <begin position="84"/>
        <end position="105"/>
    </location>
</feature>